<dbReference type="SUPFAM" id="SSF53098">
    <property type="entry name" value="Ribonuclease H-like"/>
    <property type="match status" value="1"/>
</dbReference>
<dbReference type="Pfam" id="PF05699">
    <property type="entry name" value="Dimer_Tnp_hAT"/>
    <property type="match status" value="1"/>
</dbReference>
<feature type="domain" description="TTF-type" evidence="1">
    <location>
        <begin position="64"/>
        <end position="161"/>
    </location>
</feature>
<organism evidence="2 3">
    <name type="scientific">Dendrobium nobile</name>
    <name type="common">Orchid</name>
    <dbReference type="NCBI Taxonomy" id="94219"/>
    <lineage>
        <taxon>Eukaryota</taxon>
        <taxon>Viridiplantae</taxon>
        <taxon>Streptophyta</taxon>
        <taxon>Embryophyta</taxon>
        <taxon>Tracheophyta</taxon>
        <taxon>Spermatophyta</taxon>
        <taxon>Magnoliopsida</taxon>
        <taxon>Liliopsida</taxon>
        <taxon>Asparagales</taxon>
        <taxon>Orchidaceae</taxon>
        <taxon>Epidendroideae</taxon>
        <taxon>Malaxideae</taxon>
        <taxon>Dendrobiinae</taxon>
        <taxon>Dendrobium</taxon>
    </lineage>
</organism>
<dbReference type="GO" id="GO:0046983">
    <property type="term" value="F:protein dimerization activity"/>
    <property type="evidence" value="ECO:0007669"/>
    <property type="project" value="InterPro"/>
</dbReference>
<name>A0A8T3C5C6_DENNO</name>
<proteinExistence type="predicted"/>
<gene>
    <name evidence="2" type="ORF">KFK09_004143</name>
</gene>
<dbReference type="EMBL" id="JAGYWB010000004">
    <property type="protein sequence ID" value="KAI0524758.1"/>
    <property type="molecule type" value="Genomic_DNA"/>
</dbReference>
<evidence type="ECO:0000313" key="3">
    <source>
        <dbReference type="Proteomes" id="UP000829196"/>
    </source>
</evidence>
<keyword evidence="3" id="KW-1185">Reference proteome</keyword>
<comment type="caution">
    <text evidence="2">The sequence shown here is derived from an EMBL/GenBank/DDBJ whole genome shotgun (WGS) entry which is preliminary data.</text>
</comment>
<reference evidence="2" key="1">
    <citation type="journal article" date="2022" name="Front. Genet.">
        <title>Chromosome-Scale Assembly of the Dendrobium nobile Genome Provides Insights Into the Molecular Mechanism of the Biosynthesis of the Medicinal Active Ingredient of Dendrobium.</title>
        <authorList>
            <person name="Xu Q."/>
            <person name="Niu S.-C."/>
            <person name="Li K.-L."/>
            <person name="Zheng P.-J."/>
            <person name="Zhang X.-J."/>
            <person name="Jia Y."/>
            <person name="Liu Y."/>
            <person name="Niu Y.-X."/>
            <person name="Yu L.-H."/>
            <person name="Chen D.-F."/>
            <person name="Zhang G.-Q."/>
        </authorList>
    </citation>
    <scope>NUCLEOTIDE SEQUENCE</scope>
    <source>
        <tissue evidence="2">Leaf</tissue>
    </source>
</reference>
<dbReference type="InterPro" id="IPR055298">
    <property type="entry name" value="AtLOH3-like"/>
</dbReference>
<evidence type="ECO:0000259" key="1">
    <source>
        <dbReference type="SMART" id="SM00597"/>
    </source>
</evidence>
<protein>
    <recommendedName>
        <fullName evidence="1">TTF-type domain-containing protein</fullName>
    </recommendedName>
</protein>
<dbReference type="PANTHER" id="PTHR11697:SF230">
    <property type="entry name" value="ZINC FINGER, MYM DOMAIN CONTAINING 1"/>
    <property type="match status" value="1"/>
</dbReference>
<dbReference type="PANTHER" id="PTHR11697">
    <property type="entry name" value="GENERAL TRANSCRIPTION FACTOR 2-RELATED ZINC FINGER PROTEIN"/>
    <property type="match status" value="1"/>
</dbReference>
<dbReference type="InterPro" id="IPR008906">
    <property type="entry name" value="HATC_C_dom"/>
</dbReference>
<sequence length="771" mass="88335">MERFLKRKERVEIDIDNLPADPGLRPSIWSYDVNDRDGVRRAYLLKGPHQPKNHQFPQTTIGNIARRFNSKWFEDFPDWMEYSIQKDAVFCLYCYLFKPQEQVNTSKGGGDTFVGEGFKNWKRKEKLLSHVGDHNSVHNKARHKCEALMKHQEHSISALWSSKEEKQKKEYRTMLTAAVDCVRFLIRQGLSFRGHDESSSSNNQGNYVELFQFLANHNEEVKNVTFENANAKLKLIAPKVQREICASIAAETLAVIMNDIGDSYLTILVDESRDVSTKEQLAIAVRYVDKLGQVIERFIGVTHVTSTNAITLKAAVEALLAKHSLSLHRIRGQGYDGASNMRGEFNGLKALILKDNPQAFYIHCFAHQLQLCLVAVAKNHWQVKHLFEMTSRIVNTVGASCKRNDTLKNIQREKILFHLSSGELDAGRGLNQETNLHRAGDTRWNSHFQTLISLTKMYASVLEVLEIVKEDGIHDQQSVEAGVLINAMESFNFVLTLHLMIDILGITNELSQALQRKDQDIINAMKLVQVSKQRLQMMRESGWVPLLEEVSRFCNVFEIEVPNMDSKFKARGRSVRKCEDITNFHHYQVDLFYTVIDMQLQELNNRFSESSTELLLCVTCLNPSNMFSAYDKGKLIRLAELYPADFSMIDLVSLEHQLSTYIIDMRTSEEFTSLTSIAALAKQMVKDKKNVVYPLVYKLIVFALTLPVATATVERAFSAMKIIKHRLRSKMGDAWLNDCLVPYIEKEVFDSVSNEVIMQHYQKMQSRMQSL</sequence>
<dbReference type="Pfam" id="PF14291">
    <property type="entry name" value="DUF4371"/>
    <property type="match status" value="1"/>
</dbReference>
<accession>A0A8T3C5C6</accession>
<dbReference type="AlphaFoldDB" id="A0A8T3C5C6"/>
<dbReference type="Proteomes" id="UP000829196">
    <property type="component" value="Unassembled WGS sequence"/>
</dbReference>
<dbReference type="OrthoDB" id="1928493at2759"/>
<dbReference type="SMART" id="SM00597">
    <property type="entry name" value="ZnF_TTF"/>
    <property type="match status" value="1"/>
</dbReference>
<evidence type="ECO:0000313" key="2">
    <source>
        <dbReference type="EMBL" id="KAI0524758.1"/>
    </source>
</evidence>
<dbReference type="InterPro" id="IPR006580">
    <property type="entry name" value="Znf_TTF"/>
</dbReference>
<dbReference type="InterPro" id="IPR012337">
    <property type="entry name" value="RNaseH-like_sf"/>
</dbReference>
<dbReference type="InterPro" id="IPR025398">
    <property type="entry name" value="DUF4371"/>
</dbReference>